<gene>
    <name evidence="1" type="ORF">CALMAC_LOCUS16436</name>
</gene>
<reference evidence="1 2" key="1">
    <citation type="submission" date="2019-01" db="EMBL/GenBank/DDBJ databases">
        <authorList>
            <person name="Sayadi A."/>
        </authorList>
    </citation>
    <scope>NUCLEOTIDE SEQUENCE [LARGE SCALE GENOMIC DNA]</scope>
</reference>
<keyword evidence="2" id="KW-1185">Reference proteome</keyword>
<evidence type="ECO:0000313" key="2">
    <source>
        <dbReference type="Proteomes" id="UP000410492"/>
    </source>
</evidence>
<protein>
    <submittedName>
        <fullName evidence="1">Uncharacterized protein</fullName>
    </submittedName>
</protein>
<dbReference type="Proteomes" id="UP000410492">
    <property type="component" value="Unassembled WGS sequence"/>
</dbReference>
<sequence length="90" mass="9853">MEDLGNGLGVQVTHQNRHLKNLAQVQVEDSQEVVLLVLGITEDLGNGLGVPVAHQRRRHLKTLAQVQVEASSQEGLQEISDLALHDESEI</sequence>
<evidence type="ECO:0000313" key="1">
    <source>
        <dbReference type="EMBL" id="VEN57936.1"/>
    </source>
</evidence>
<dbReference type="AlphaFoldDB" id="A0A653DDL8"/>
<accession>A0A653DDL8</accession>
<proteinExistence type="predicted"/>
<organism evidence="1 2">
    <name type="scientific">Callosobruchus maculatus</name>
    <name type="common">Southern cowpea weevil</name>
    <name type="synonym">Pulse bruchid</name>
    <dbReference type="NCBI Taxonomy" id="64391"/>
    <lineage>
        <taxon>Eukaryota</taxon>
        <taxon>Metazoa</taxon>
        <taxon>Ecdysozoa</taxon>
        <taxon>Arthropoda</taxon>
        <taxon>Hexapoda</taxon>
        <taxon>Insecta</taxon>
        <taxon>Pterygota</taxon>
        <taxon>Neoptera</taxon>
        <taxon>Endopterygota</taxon>
        <taxon>Coleoptera</taxon>
        <taxon>Polyphaga</taxon>
        <taxon>Cucujiformia</taxon>
        <taxon>Chrysomeloidea</taxon>
        <taxon>Chrysomelidae</taxon>
        <taxon>Bruchinae</taxon>
        <taxon>Bruchini</taxon>
        <taxon>Callosobruchus</taxon>
    </lineage>
</organism>
<name>A0A653DDL8_CALMS</name>
<dbReference type="EMBL" id="CAACVG010011372">
    <property type="protein sequence ID" value="VEN57936.1"/>
    <property type="molecule type" value="Genomic_DNA"/>
</dbReference>